<evidence type="ECO:0000256" key="1">
    <source>
        <dbReference type="SAM" id="MobiDB-lite"/>
    </source>
</evidence>
<protein>
    <recommendedName>
        <fullName evidence="2">Insertion element IS150 protein InsJ-like helix-turn-helix domain-containing protein</fullName>
    </recommendedName>
</protein>
<evidence type="ECO:0000259" key="2">
    <source>
        <dbReference type="Pfam" id="PF13518"/>
    </source>
</evidence>
<organism evidence="3 4">
    <name type="scientific">Paenibacillus glucanolyticus</name>
    <dbReference type="NCBI Taxonomy" id="59843"/>
    <lineage>
        <taxon>Bacteria</taxon>
        <taxon>Bacillati</taxon>
        <taxon>Bacillota</taxon>
        <taxon>Bacilli</taxon>
        <taxon>Bacillales</taxon>
        <taxon>Paenibacillaceae</taxon>
        <taxon>Paenibacillus</taxon>
    </lineage>
</organism>
<sequence length="84" mass="9935">MAKKGQIFHHYSFETKKKAVAMRLEGMTKKEVASALQISDIGRLKVWMRKYREFGEEGLVDRRRRNSTPDHDNERDEQEQLAQV</sequence>
<evidence type="ECO:0000313" key="3">
    <source>
        <dbReference type="EMBL" id="KZS43803.1"/>
    </source>
</evidence>
<dbReference type="EMBL" id="LWMH01000002">
    <property type="protein sequence ID" value="KZS43803.1"/>
    <property type="molecule type" value="Genomic_DNA"/>
</dbReference>
<dbReference type="Proteomes" id="UP000076796">
    <property type="component" value="Unassembled WGS sequence"/>
</dbReference>
<feature type="compositionally biased region" description="Acidic residues" evidence="1">
    <location>
        <begin position="75"/>
        <end position="84"/>
    </location>
</feature>
<dbReference type="OrthoDB" id="2476570at2"/>
<evidence type="ECO:0000313" key="4">
    <source>
        <dbReference type="Proteomes" id="UP000076796"/>
    </source>
</evidence>
<dbReference type="InterPro" id="IPR010921">
    <property type="entry name" value="Trp_repressor/repl_initiator"/>
</dbReference>
<keyword evidence="4" id="KW-1185">Reference proteome</keyword>
<dbReference type="InterPro" id="IPR055247">
    <property type="entry name" value="InsJ-like_HTH"/>
</dbReference>
<name>A0A163EGV4_9BACL</name>
<comment type="caution">
    <text evidence="3">The sequence shown here is derived from an EMBL/GenBank/DDBJ whole genome shotgun (WGS) entry which is preliminary data.</text>
</comment>
<dbReference type="KEGG" id="pglu:A3958_26090"/>
<dbReference type="Pfam" id="PF13518">
    <property type="entry name" value="HTH_28"/>
    <property type="match status" value="1"/>
</dbReference>
<feature type="compositionally biased region" description="Basic and acidic residues" evidence="1">
    <location>
        <begin position="59"/>
        <end position="74"/>
    </location>
</feature>
<feature type="domain" description="Insertion element IS150 protein InsJ-like helix-turn-helix" evidence="2">
    <location>
        <begin position="16"/>
        <end position="66"/>
    </location>
</feature>
<dbReference type="AlphaFoldDB" id="A0A163EGV4"/>
<gene>
    <name evidence="3" type="ORF">AWU65_27360</name>
</gene>
<proteinExistence type="predicted"/>
<dbReference type="GO" id="GO:0043565">
    <property type="term" value="F:sequence-specific DNA binding"/>
    <property type="evidence" value="ECO:0007669"/>
    <property type="project" value="InterPro"/>
</dbReference>
<dbReference type="RefSeq" id="WP_006211395.1">
    <property type="nucleotide sequence ID" value="NZ_CBCSBX010000001.1"/>
</dbReference>
<dbReference type="SUPFAM" id="SSF48295">
    <property type="entry name" value="TrpR-like"/>
    <property type="match status" value="1"/>
</dbReference>
<reference evidence="3" key="1">
    <citation type="journal article" date="2016" name="Genome Announc.">
        <title>Draft genomes of two strains of Paenibacillus glucanolyticus with capability to degrade lignocellulose.</title>
        <authorList>
            <person name="Mathews S.L."/>
            <person name="Pawlak J."/>
            <person name="Grunden A.M."/>
        </authorList>
    </citation>
    <scope>NUCLEOTIDE SEQUENCE [LARGE SCALE GENOMIC DNA]</scope>
    <source>
        <strain evidence="3">SLM1</strain>
    </source>
</reference>
<dbReference type="GeneID" id="97554648"/>
<feature type="region of interest" description="Disordered" evidence="1">
    <location>
        <begin position="59"/>
        <end position="84"/>
    </location>
</feature>
<accession>A0A163EGV4</accession>